<evidence type="ECO:0000313" key="1">
    <source>
        <dbReference type="EMBL" id="VAH06706.1"/>
    </source>
</evidence>
<reference evidence="1 2" key="1">
    <citation type="submission" date="2017-09" db="EMBL/GenBank/DDBJ databases">
        <authorList>
            <consortium name="International Durum Wheat Genome Sequencing Consortium (IDWGSC)"/>
            <person name="Milanesi L."/>
        </authorList>
    </citation>
    <scope>NUCLEOTIDE SEQUENCE [LARGE SCALE GENOMIC DNA]</scope>
    <source>
        <strain evidence="2">cv. Svevo</strain>
    </source>
</reference>
<organism evidence="1 2">
    <name type="scientific">Triticum turgidum subsp. durum</name>
    <name type="common">Durum wheat</name>
    <name type="synonym">Triticum durum</name>
    <dbReference type="NCBI Taxonomy" id="4567"/>
    <lineage>
        <taxon>Eukaryota</taxon>
        <taxon>Viridiplantae</taxon>
        <taxon>Streptophyta</taxon>
        <taxon>Embryophyta</taxon>
        <taxon>Tracheophyta</taxon>
        <taxon>Spermatophyta</taxon>
        <taxon>Magnoliopsida</taxon>
        <taxon>Liliopsida</taxon>
        <taxon>Poales</taxon>
        <taxon>Poaceae</taxon>
        <taxon>BOP clade</taxon>
        <taxon>Pooideae</taxon>
        <taxon>Triticodae</taxon>
        <taxon>Triticeae</taxon>
        <taxon>Triticinae</taxon>
        <taxon>Triticum</taxon>
    </lineage>
</organism>
<sequence>MLSSQVALEMLNQMKSNKILYTIRGTFKVRERLWSWHYTYRMTAICDLELTAPPSGFLVDRRCTTST</sequence>
<dbReference type="EMBL" id="LT934111">
    <property type="protein sequence ID" value="VAH06706.1"/>
    <property type="molecule type" value="Genomic_DNA"/>
</dbReference>
<protein>
    <submittedName>
        <fullName evidence="1">Uncharacterized protein</fullName>
    </submittedName>
</protein>
<evidence type="ECO:0000313" key="2">
    <source>
        <dbReference type="Proteomes" id="UP000324705"/>
    </source>
</evidence>
<dbReference type="AlphaFoldDB" id="A0A9R0QAY6"/>
<proteinExistence type="predicted"/>
<dbReference type="Gramene" id="TRITD1Av1G147560.1">
    <property type="protein sequence ID" value="TRITD1Av1G147560.1"/>
    <property type="gene ID" value="TRITD1Av1G147560"/>
</dbReference>
<keyword evidence="2" id="KW-1185">Reference proteome</keyword>
<accession>A0A9R0QAY6</accession>
<dbReference type="Proteomes" id="UP000324705">
    <property type="component" value="Chromosome 1A"/>
</dbReference>
<name>A0A9R0QAY6_TRITD</name>
<gene>
    <name evidence="1" type="ORF">TRITD_1Av1G147560</name>
</gene>